<feature type="domain" description="GFO/IDH/MocA-like oxidoreductase" evidence="4">
    <location>
        <begin position="166"/>
        <end position="281"/>
    </location>
</feature>
<dbReference type="InterPro" id="IPR000683">
    <property type="entry name" value="Gfo/Idh/MocA-like_OxRdtase_N"/>
</dbReference>
<dbReference type="GO" id="GO:0016491">
    <property type="term" value="F:oxidoreductase activity"/>
    <property type="evidence" value="ECO:0007669"/>
    <property type="project" value="UniProtKB-KW"/>
</dbReference>
<dbReference type="SUPFAM" id="SSF55347">
    <property type="entry name" value="Glyceraldehyde-3-phosphate dehydrogenase-like, C-terminal domain"/>
    <property type="match status" value="1"/>
</dbReference>
<comment type="caution">
    <text evidence="5">The sequence shown here is derived from an EMBL/GenBank/DDBJ whole genome shotgun (WGS) entry which is preliminary data.</text>
</comment>
<dbReference type="InterPro" id="IPR055170">
    <property type="entry name" value="GFO_IDH_MocA-like_dom"/>
</dbReference>
<dbReference type="InterPro" id="IPR051317">
    <property type="entry name" value="Gfo/Idh/MocA_oxidoreduct"/>
</dbReference>
<dbReference type="PANTHER" id="PTHR43708:SF5">
    <property type="entry name" value="CONSERVED EXPRESSED OXIDOREDUCTASE (EUROFUNG)-RELATED"/>
    <property type="match status" value="1"/>
</dbReference>
<reference evidence="5" key="1">
    <citation type="journal article" date="2013" name="Genome Biol.">
        <title>Comparative genomics of the core and accessory genomes of 48 Sinorhizobium strains comprising five genospecies.</title>
        <authorList>
            <person name="Sugawara M."/>
            <person name="Epstein B."/>
            <person name="Badgley B.D."/>
            <person name="Unno T."/>
            <person name="Xu L."/>
            <person name="Reese J."/>
            <person name="Gyaneshwar P."/>
            <person name="Denny R."/>
            <person name="Mudge J."/>
            <person name="Bharti A.K."/>
            <person name="Farmer A.D."/>
            <person name="May G.D."/>
            <person name="Woodward J.E."/>
            <person name="Medigue C."/>
            <person name="Vallenet D."/>
            <person name="Lajus A."/>
            <person name="Rouy Z."/>
            <person name="Martinez-Vaz B."/>
            <person name="Tiffin P."/>
            <person name="Young N.D."/>
            <person name="Sadowsky M.J."/>
        </authorList>
    </citation>
    <scope>NUCLEOTIDE SEQUENCE</scope>
    <source>
        <strain evidence="5">M1</strain>
    </source>
</reference>
<organism evidence="5">
    <name type="scientific">Sinorhizobium medicae</name>
    <dbReference type="NCBI Taxonomy" id="110321"/>
    <lineage>
        <taxon>Bacteria</taxon>
        <taxon>Pseudomonadati</taxon>
        <taxon>Pseudomonadota</taxon>
        <taxon>Alphaproteobacteria</taxon>
        <taxon>Hyphomicrobiales</taxon>
        <taxon>Rhizobiaceae</taxon>
        <taxon>Sinorhizobium/Ensifer group</taxon>
        <taxon>Sinorhizobium</taxon>
    </lineage>
</organism>
<dbReference type="Gene3D" id="3.40.50.720">
    <property type="entry name" value="NAD(P)-binding Rossmann-like Domain"/>
    <property type="match status" value="1"/>
</dbReference>
<dbReference type="GO" id="GO:0000166">
    <property type="term" value="F:nucleotide binding"/>
    <property type="evidence" value="ECO:0007669"/>
    <property type="project" value="InterPro"/>
</dbReference>
<dbReference type="Pfam" id="PF01408">
    <property type="entry name" value="GFO_IDH_MocA"/>
    <property type="match status" value="1"/>
</dbReference>
<dbReference type="Pfam" id="PF22725">
    <property type="entry name" value="GFO_IDH_MocA_C3"/>
    <property type="match status" value="1"/>
</dbReference>
<comment type="similarity">
    <text evidence="1">Belongs to the Gfo/Idh/MocA family.</text>
</comment>
<sequence length="369" mass="40050">MSKPDESDYALETAEVPLVDAPVLNYRPPRTRSYAPGIAVVGAGGISFAHLDAYRSAGYDVRVICNRTLSKAIERRDAFFPSADISDDFDSVIRRDDIDVVDITMHPIARAPMIESALRAGKHVLSQKPFVLDLDAGLRLVEIAEQQGLKLAVNQNGRWAPHLGYMREAVTSGVIGDLMSCHIGVHWNHGWIRGTPFENIDDLVFQDFAIHWFDFLASVIGNRATSVIATRTRASGQSVAPPLLAQALVQFEGGQASLVFDGSVPYGPLDRTYIAGTKGSLSSWGPNLGRQSVELSTENGIARPVLSGTWFNDGFRGAMGELLCAIEDGREPLHNARANLDGLALTFAAIASCRRLQPVTPWGARTVTI</sequence>
<dbReference type="EMBL" id="WISB01000122">
    <property type="protein sequence ID" value="MQW71352.1"/>
    <property type="molecule type" value="Genomic_DNA"/>
</dbReference>
<dbReference type="RefSeq" id="WP_153413301.1">
    <property type="nucleotide sequence ID" value="NZ_WISB01000122.1"/>
</dbReference>
<evidence type="ECO:0000313" key="5">
    <source>
        <dbReference type="EMBL" id="MQW71352.1"/>
    </source>
</evidence>
<dbReference type="PANTHER" id="PTHR43708">
    <property type="entry name" value="CONSERVED EXPRESSED OXIDOREDUCTASE (EUROFUNG)"/>
    <property type="match status" value="1"/>
</dbReference>
<protein>
    <submittedName>
        <fullName evidence="5">Gfo/Idh/MocA family oxidoreductase</fullName>
    </submittedName>
</protein>
<gene>
    <name evidence="5" type="ORF">GHJ91_19935</name>
</gene>
<evidence type="ECO:0000256" key="1">
    <source>
        <dbReference type="ARBA" id="ARBA00010928"/>
    </source>
</evidence>
<keyword evidence="2" id="KW-0560">Oxidoreductase</keyword>
<dbReference type="InterPro" id="IPR036291">
    <property type="entry name" value="NAD(P)-bd_dom_sf"/>
</dbReference>
<dbReference type="Gene3D" id="3.30.360.10">
    <property type="entry name" value="Dihydrodipicolinate Reductase, domain 2"/>
    <property type="match status" value="1"/>
</dbReference>
<dbReference type="SUPFAM" id="SSF51735">
    <property type="entry name" value="NAD(P)-binding Rossmann-fold domains"/>
    <property type="match status" value="1"/>
</dbReference>
<evidence type="ECO:0000256" key="2">
    <source>
        <dbReference type="ARBA" id="ARBA00023002"/>
    </source>
</evidence>
<dbReference type="AlphaFoldDB" id="A0A6G1WNU6"/>
<name>A0A6G1WNU6_9HYPH</name>
<accession>A0A6G1WNU6</accession>
<feature type="domain" description="Gfo/Idh/MocA-like oxidoreductase N-terminal" evidence="3">
    <location>
        <begin position="38"/>
        <end position="154"/>
    </location>
</feature>
<evidence type="ECO:0000259" key="3">
    <source>
        <dbReference type="Pfam" id="PF01408"/>
    </source>
</evidence>
<proteinExistence type="inferred from homology"/>
<evidence type="ECO:0000259" key="4">
    <source>
        <dbReference type="Pfam" id="PF22725"/>
    </source>
</evidence>